<keyword evidence="11" id="KW-1185">Reference proteome</keyword>
<dbReference type="Proteomes" id="UP001055439">
    <property type="component" value="Chromosome 2"/>
</dbReference>
<name>A0A9E7FCR7_9LILI</name>
<keyword evidence="5" id="KW-0677">Repeat</keyword>
<feature type="region of interest" description="Disordered" evidence="9">
    <location>
        <begin position="66"/>
        <end position="88"/>
    </location>
</feature>
<accession>A0A9E7FCR7</accession>
<evidence type="ECO:0000256" key="3">
    <source>
        <dbReference type="ARBA" id="ARBA00022448"/>
    </source>
</evidence>
<dbReference type="Gene3D" id="1.50.40.10">
    <property type="entry name" value="Mitochondrial carrier domain"/>
    <property type="match status" value="2"/>
</dbReference>
<protein>
    <submittedName>
        <fullName evidence="10">Mitochondrial carrier protein</fullName>
    </submittedName>
</protein>
<keyword evidence="7 8" id="KW-0472">Membrane</keyword>
<keyword evidence="6" id="KW-1133">Transmembrane helix</keyword>
<feature type="repeat" description="Solcar" evidence="8">
    <location>
        <begin position="579"/>
        <end position="667"/>
    </location>
</feature>
<feature type="repeat" description="Solcar" evidence="8">
    <location>
        <begin position="488"/>
        <end position="571"/>
    </location>
</feature>
<feature type="non-terminal residue" evidence="10">
    <location>
        <position position="1"/>
    </location>
</feature>
<evidence type="ECO:0000256" key="9">
    <source>
        <dbReference type="SAM" id="MobiDB-lite"/>
    </source>
</evidence>
<evidence type="ECO:0000256" key="2">
    <source>
        <dbReference type="ARBA" id="ARBA00006375"/>
    </source>
</evidence>
<dbReference type="PANTHER" id="PTHR45667">
    <property type="entry name" value="S-ADENOSYLMETHIONINE MITOCHONDRIAL CARRIER PROTEIN"/>
    <property type="match status" value="1"/>
</dbReference>
<gene>
    <name evidence="10" type="ORF">MUK42_28474</name>
</gene>
<evidence type="ECO:0000313" key="11">
    <source>
        <dbReference type="Proteomes" id="UP001055439"/>
    </source>
</evidence>
<evidence type="ECO:0000256" key="8">
    <source>
        <dbReference type="PROSITE-ProRule" id="PRU00282"/>
    </source>
</evidence>
<evidence type="ECO:0000256" key="5">
    <source>
        <dbReference type="ARBA" id="ARBA00022737"/>
    </source>
</evidence>
<reference evidence="10" key="1">
    <citation type="submission" date="2022-05" db="EMBL/GenBank/DDBJ databases">
        <title>The Musa troglodytarum L. genome provides insights into the mechanism of non-climacteric behaviour and enrichment of carotenoids.</title>
        <authorList>
            <person name="Wang J."/>
        </authorList>
    </citation>
    <scope>NUCLEOTIDE SEQUENCE</scope>
    <source>
        <tissue evidence="10">Leaf</tissue>
    </source>
</reference>
<evidence type="ECO:0000256" key="1">
    <source>
        <dbReference type="ARBA" id="ARBA00004141"/>
    </source>
</evidence>
<organism evidence="10 11">
    <name type="scientific">Musa troglodytarum</name>
    <name type="common">fe'i banana</name>
    <dbReference type="NCBI Taxonomy" id="320322"/>
    <lineage>
        <taxon>Eukaryota</taxon>
        <taxon>Viridiplantae</taxon>
        <taxon>Streptophyta</taxon>
        <taxon>Embryophyta</taxon>
        <taxon>Tracheophyta</taxon>
        <taxon>Spermatophyta</taxon>
        <taxon>Magnoliopsida</taxon>
        <taxon>Liliopsida</taxon>
        <taxon>Zingiberales</taxon>
        <taxon>Musaceae</taxon>
        <taxon>Musa</taxon>
    </lineage>
</organism>
<evidence type="ECO:0000256" key="6">
    <source>
        <dbReference type="ARBA" id="ARBA00022989"/>
    </source>
</evidence>
<evidence type="ECO:0000256" key="7">
    <source>
        <dbReference type="ARBA" id="ARBA00023136"/>
    </source>
</evidence>
<keyword evidence="4 8" id="KW-0812">Transmembrane</keyword>
<dbReference type="FunFam" id="1.50.40.10:FF:000162">
    <property type="entry name" value="Mitochondrial substrate carrier protein-like"/>
    <property type="match status" value="1"/>
</dbReference>
<dbReference type="FunFam" id="1.50.40.10:FF:000080">
    <property type="entry name" value="Mitochondrial substrate carrier protein-like"/>
    <property type="match status" value="1"/>
</dbReference>
<sequence length="690" mass="76571">HQNVEDIAFFTKMPNLQDLLNCADSVVHANLELIMACSHGCAKNDKSSSRYRRAHLDVQSYVPNKISHQKDASRARAKGNARSETRSPIQRVSTSEFISAVAGIWDYVADPAVFYSDESLKYHNIHQKENIICYVDRQRNHKPATAKSESFCYGPKSFSSSSSAVRSNFEELKWIKKQLLLPACNRYVGHSFIPKHFWLSGFLPHVGNDKMSWSMTPTVKAKLYERINENSALEDLKDVTGCSSIGKGEKTPVQKSASQDKGTYVIAECNDTSSDHSSNTVEKDLQIQGSHCSTYSLMPMTIRKEAVAGLRNYDSNLHLGYNFDFLISTDCTCKQCQQAIRVVSSSLTEVSEVLSIPNDYNIHKNDKSFPRELIHEQQYTMNDWITIQDKLKKVFAKNRHAIAGALAGIMVSLCLHPVDTVKTIIQADSMGQKSVYCTLKRIISEKGLSGLYRGIAANIAPSAPISAIYTFTYESVKGTLLPILPKEYHSFAHCFAGGCSSIATSFVFTPSERIKQQMQVGSQYQNCWSAFVGCLEKGGLPSLYAGWRAVLCRNIPHSIIKFYTYESLKQLTAKPEGGLSTLQTLLCGGLAGSTAALFTTPFDVVKTKLQTQAPGTLRKYNGVGHALQEIARQEGLQGLYRGLTPRLAMYVSQGAIFFASYEFLKAVFALEAPQLPAQVIHNKQRADNST</sequence>
<dbReference type="AlphaFoldDB" id="A0A9E7FCR7"/>
<keyword evidence="3" id="KW-0813">Transport</keyword>
<feature type="repeat" description="Solcar" evidence="8">
    <location>
        <begin position="395"/>
        <end position="479"/>
    </location>
</feature>
<dbReference type="InterPro" id="IPR018108">
    <property type="entry name" value="MCP_transmembrane"/>
</dbReference>
<dbReference type="EMBL" id="CP097504">
    <property type="protein sequence ID" value="URD91458.1"/>
    <property type="molecule type" value="Genomic_DNA"/>
</dbReference>
<dbReference type="InterPro" id="IPR023395">
    <property type="entry name" value="MCP_dom_sf"/>
</dbReference>
<evidence type="ECO:0000256" key="4">
    <source>
        <dbReference type="ARBA" id="ARBA00022692"/>
    </source>
</evidence>
<dbReference type="OrthoDB" id="10253709at2759"/>
<dbReference type="SUPFAM" id="SSF103506">
    <property type="entry name" value="Mitochondrial carrier"/>
    <property type="match status" value="1"/>
</dbReference>
<dbReference type="GO" id="GO:0016020">
    <property type="term" value="C:membrane"/>
    <property type="evidence" value="ECO:0007669"/>
    <property type="project" value="UniProtKB-SubCell"/>
</dbReference>
<dbReference type="PROSITE" id="PS50920">
    <property type="entry name" value="SOLCAR"/>
    <property type="match status" value="3"/>
</dbReference>
<proteinExistence type="inferred from homology"/>
<evidence type="ECO:0000313" key="10">
    <source>
        <dbReference type="EMBL" id="URD91458.1"/>
    </source>
</evidence>
<comment type="subcellular location">
    <subcellularLocation>
        <location evidence="1">Membrane</location>
        <topology evidence="1">Multi-pass membrane protein</topology>
    </subcellularLocation>
</comment>
<dbReference type="Pfam" id="PF00153">
    <property type="entry name" value="Mito_carr"/>
    <property type="match status" value="3"/>
</dbReference>
<comment type="similarity">
    <text evidence="2">Belongs to the mitochondrial carrier (TC 2.A.29) family.</text>
</comment>